<protein>
    <submittedName>
        <fullName evidence="1">Gp13 protein</fullName>
    </submittedName>
</protein>
<proteinExistence type="predicted"/>
<sequence>MTAALSPVQFDAPLVNPAPNGLVAATQWVDESGPLRWLPSGVEFRVFNYGGGTQFGVWSAPWNATESELKPADVKKGERPAFPDAFIAQTTYASDDCSLLKRSRDEIRVRAQQVHRVLEPIQTEKTLAARMLLDAGTPAAKTGIVAAIGAIEALIADTGTVGVIHASAELAAPAAQANLIRYNNGRLVSPLGNTWVFGGGYVSALGAKLIATSPTYGWRGPVELRDAPSLQHNEFKAIAERSLVVGYEALIGAVNIT</sequence>
<accession>A0A0U0ZN86</accession>
<organism evidence="1 2">
    <name type="scientific">Mycobacteroides abscessus</name>
    <dbReference type="NCBI Taxonomy" id="36809"/>
    <lineage>
        <taxon>Bacteria</taxon>
        <taxon>Bacillati</taxon>
        <taxon>Actinomycetota</taxon>
        <taxon>Actinomycetes</taxon>
        <taxon>Mycobacteriales</taxon>
        <taxon>Mycobacteriaceae</taxon>
        <taxon>Mycobacteroides</taxon>
    </lineage>
</organism>
<dbReference type="Proteomes" id="UP000045782">
    <property type="component" value="Unassembled WGS sequence"/>
</dbReference>
<dbReference type="RefSeq" id="WP_016896083.1">
    <property type="nucleotide sequence ID" value="NZ_CSWP01000005.1"/>
</dbReference>
<name>A0A0U0ZN86_9MYCO</name>
<gene>
    <name evidence="1" type="ORF">ERS075579_02840</name>
</gene>
<evidence type="ECO:0000313" key="1">
    <source>
        <dbReference type="EMBL" id="CPV56790.1"/>
    </source>
</evidence>
<dbReference type="EMBL" id="CSWP01000005">
    <property type="protein sequence ID" value="CPV56790.1"/>
    <property type="molecule type" value="Genomic_DNA"/>
</dbReference>
<reference evidence="1 2" key="1">
    <citation type="submission" date="2015-03" db="EMBL/GenBank/DDBJ databases">
        <authorList>
            <person name="Murphy D."/>
        </authorList>
    </citation>
    <scope>NUCLEOTIDE SEQUENCE [LARGE SCALE GENOMIC DNA]</scope>
    <source>
        <strain evidence="1 2">PAP088</strain>
    </source>
</reference>
<evidence type="ECO:0000313" key="2">
    <source>
        <dbReference type="Proteomes" id="UP000045782"/>
    </source>
</evidence>
<dbReference type="AlphaFoldDB" id="A0A0U0ZN86"/>